<keyword evidence="2" id="KW-1133">Transmembrane helix</keyword>
<evidence type="ECO:0000313" key="4">
    <source>
        <dbReference type="EMBL" id="BAZ01486.1"/>
    </source>
</evidence>
<organism evidence="4 5">
    <name type="scientific">Tolypothrix tenuis PCC 7101</name>
    <dbReference type="NCBI Taxonomy" id="231146"/>
    <lineage>
        <taxon>Bacteria</taxon>
        <taxon>Bacillati</taxon>
        <taxon>Cyanobacteriota</taxon>
        <taxon>Cyanophyceae</taxon>
        <taxon>Nostocales</taxon>
        <taxon>Tolypothrichaceae</taxon>
        <taxon>Tolypothrix</taxon>
    </lineage>
</organism>
<dbReference type="Proteomes" id="UP000218785">
    <property type="component" value="Chromosome"/>
</dbReference>
<keyword evidence="1" id="KW-0862">Zinc</keyword>
<evidence type="ECO:0000259" key="3">
    <source>
        <dbReference type="PROSITE" id="PS50966"/>
    </source>
</evidence>
<keyword evidence="1" id="KW-0479">Metal-binding</keyword>
<dbReference type="EMBL" id="AP018248">
    <property type="protein sequence ID" value="BAZ01486.1"/>
    <property type="molecule type" value="Genomic_DNA"/>
</dbReference>
<accession>A0A1Z4N6Z7</accession>
<evidence type="ECO:0000313" key="5">
    <source>
        <dbReference type="Proteomes" id="UP000218785"/>
    </source>
</evidence>
<protein>
    <submittedName>
        <fullName evidence="4">Zinc finger SWIM domain-containing protein</fullName>
    </submittedName>
</protein>
<dbReference type="KEGG" id="ttq:NIES37_54880"/>
<keyword evidence="2" id="KW-0812">Transmembrane</keyword>
<dbReference type="PANTHER" id="PTHR22619">
    <property type="entry name" value="ZINC FINGER SWIM DOMAIN CONTAINING PROTEIN 4, 5, 6"/>
    <property type="match status" value="1"/>
</dbReference>
<evidence type="ECO:0000256" key="1">
    <source>
        <dbReference type="PROSITE-ProRule" id="PRU00325"/>
    </source>
</evidence>
<gene>
    <name evidence="4" type="ORF">NIES37_54880</name>
</gene>
<dbReference type="AlphaFoldDB" id="A0A1Z4N6Z7"/>
<evidence type="ECO:0000256" key="2">
    <source>
        <dbReference type="SAM" id="Phobius"/>
    </source>
</evidence>
<feature type="domain" description="SWIM-type" evidence="3">
    <location>
        <begin position="113"/>
        <end position="150"/>
    </location>
</feature>
<dbReference type="Pfam" id="PF04434">
    <property type="entry name" value="SWIM"/>
    <property type="match status" value="1"/>
</dbReference>
<feature type="transmembrane region" description="Helical" evidence="2">
    <location>
        <begin position="12"/>
        <end position="31"/>
    </location>
</feature>
<keyword evidence="1" id="KW-0863">Zinc-finger</keyword>
<reference evidence="4 5" key="1">
    <citation type="submission" date="2017-06" db="EMBL/GenBank/DDBJ databases">
        <title>Genome sequencing of cyanobaciteial culture collection at National Institute for Environmental Studies (NIES).</title>
        <authorList>
            <person name="Hirose Y."/>
            <person name="Shimura Y."/>
            <person name="Fujisawa T."/>
            <person name="Nakamura Y."/>
            <person name="Kawachi M."/>
        </authorList>
    </citation>
    <scope>NUCLEOTIDE SEQUENCE [LARGE SCALE GENOMIC DNA]</scope>
    <source>
        <strain evidence="4 5">NIES-37</strain>
    </source>
</reference>
<dbReference type="PROSITE" id="PS50966">
    <property type="entry name" value="ZF_SWIM"/>
    <property type="match status" value="1"/>
</dbReference>
<name>A0A1Z4N6Z7_9CYAN</name>
<dbReference type="InterPro" id="IPR007527">
    <property type="entry name" value="Znf_SWIM"/>
</dbReference>
<dbReference type="PANTHER" id="PTHR22619:SF0">
    <property type="entry name" value="ZINC FINGER SWIM DOMAIN-CONTAINING PROTEIN 6-LIKE PROTEIN"/>
    <property type="match status" value="1"/>
</dbReference>
<dbReference type="GO" id="GO:0031462">
    <property type="term" value="C:Cul2-RING ubiquitin ligase complex"/>
    <property type="evidence" value="ECO:0007669"/>
    <property type="project" value="TreeGrafter"/>
</dbReference>
<dbReference type="GO" id="GO:0008270">
    <property type="term" value="F:zinc ion binding"/>
    <property type="evidence" value="ECO:0007669"/>
    <property type="project" value="UniProtKB-KW"/>
</dbReference>
<keyword evidence="2" id="KW-0472">Membrane</keyword>
<keyword evidence="5" id="KW-1185">Reference proteome</keyword>
<sequence length="649" mass="73134">MGHWAWGMGHWLMGFSAVISLIPLIPLIYLIPSTQSPLPLIPRGGPEFPSTQSPIPNPSMLIPKLSEFTIRRHANAKSFQRGEAYYEADAVMSLTQRGNLLLAEVEGNENHPYQVRLNFDTDGLNSVKCSCPYDRDGWCKHIVATLLVCVRQPESIDERPTLEELLSRLDDQQTHRLLQSLVAEYPKLIEAIDRHVNLITYSSAKPPRIKPVIHSTIDAKPFGQKVRQIIRNAVSAWEDGYDDDPIGEELLSLIETAVDLCERGDGNNAIAILEAITSACVENWDDVADYGADNYEFLPELNAAWCEAILIAELTPGEKVDIQVNLESWQEEWDADFDLASEALRQGWDYPPLVQVLQGNIPEMGVWEEQIPDYADDLALIRLKILERQERYQEYLYLAAAEGQTEQYLTMLGRLGRVDEAITAAQSQMNTMEAAFALAKTLAQQDSLSEALDIAQIGLNLPGNCQYELGIWTSDLAQELNDQEAALSALMAAFQVRASFVDYQKMAELAGENWETVKIDLLQILRTFGSWGSEAAKVDIFLYEGLIDDAIHIVNELSSYYADLIQRVMDAVISHKPSWVIANARRRAEMIMDAGKAEYYDQAVQWLKKARAAYLESGRKADWDSYKAKLMQEHGRKRKLMGLFKEKGM</sequence>
<proteinExistence type="predicted"/>